<organism evidence="6 7">
    <name type="scientific">Ensete ventricosum</name>
    <name type="common">Abyssinian banana</name>
    <name type="synonym">Musa ensete</name>
    <dbReference type="NCBI Taxonomy" id="4639"/>
    <lineage>
        <taxon>Eukaryota</taxon>
        <taxon>Viridiplantae</taxon>
        <taxon>Streptophyta</taxon>
        <taxon>Embryophyta</taxon>
        <taxon>Tracheophyta</taxon>
        <taxon>Spermatophyta</taxon>
        <taxon>Magnoliopsida</taxon>
        <taxon>Liliopsida</taxon>
        <taxon>Zingiberales</taxon>
        <taxon>Musaceae</taxon>
        <taxon>Ensete</taxon>
    </lineage>
</organism>
<dbReference type="Proteomes" id="UP000287651">
    <property type="component" value="Unassembled WGS sequence"/>
</dbReference>
<evidence type="ECO:0000256" key="4">
    <source>
        <dbReference type="SAM" id="MobiDB-lite"/>
    </source>
</evidence>
<proteinExistence type="predicted"/>
<dbReference type="InterPro" id="IPR018247">
    <property type="entry name" value="EF_Hand_1_Ca_BS"/>
</dbReference>
<dbReference type="PANTHER" id="PTHR10891">
    <property type="entry name" value="EF-HAND CALCIUM-BINDING DOMAIN CONTAINING PROTEIN"/>
    <property type="match status" value="1"/>
</dbReference>
<sequence length="177" mass="18964">MAKSQISSLSSSPSRSSSVGLHRIDELEKVFARFDADGDGRISASELAAVLRALGSDPSPDEIRNMIAEMDADRDGFVDLQEFAAFHRCGVGRGGTESELKDAFRMYDLDSDGLISVDELHRVMTSLGEKRTLEDCARMIRSVDSDGDGSVSFEEFKTMMTGACGGLGSSGRKPAAA</sequence>
<dbReference type="AlphaFoldDB" id="A0A426ZI98"/>
<evidence type="ECO:0000256" key="3">
    <source>
        <dbReference type="ARBA" id="ARBA00022837"/>
    </source>
</evidence>
<protein>
    <recommendedName>
        <fullName evidence="5">EF-hand domain-containing protein</fullName>
    </recommendedName>
</protein>
<gene>
    <name evidence="6" type="ORF">B296_00042536</name>
</gene>
<keyword evidence="2" id="KW-0677">Repeat</keyword>
<dbReference type="InterPro" id="IPR039647">
    <property type="entry name" value="EF_hand_pair_protein_CML-like"/>
</dbReference>
<dbReference type="EMBL" id="AMZH03006520">
    <property type="protein sequence ID" value="RRT63624.1"/>
    <property type="molecule type" value="Genomic_DNA"/>
</dbReference>
<evidence type="ECO:0000313" key="6">
    <source>
        <dbReference type="EMBL" id="RRT63624.1"/>
    </source>
</evidence>
<dbReference type="CDD" id="cd00051">
    <property type="entry name" value="EFh"/>
    <property type="match status" value="1"/>
</dbReference>
<keyword evidence="3" id="KW-0106">Calcium</keyword>
<dbReference type="GO" id="GO:0005509">
    <property type="term" value="F:calcium ion binding"/>
    <property type="evidence" value="ECO:0007669"/>
    <property type="project" value="InterPro"/>
</dbReference>
<evidence type="ECO:0000259" key="5">
    <source>
        <dbReference type="PROSITE" id="PS50222"/>
    </source>
</evidence>
<dbReference type="FunFam" id="1.10.238.10:FF:000001">
    <property type="entry name" value="Calmodulin 1"/>
    <property type="match status" value="1"/>
</dbReference>
<dbReference type="Gene3D" id="1.10.238.10">
    <property type="entry name" value="EF-hand"/>
    <property type="match status" value="2"/>
</dbReference>
<feature type="domain" description="EF-hand" evidence="5">
    <location>
        <begin position="22"/>
        <end position="57"/>
    </location>
</feature>
<evidence type="ECO:0000256" key="1">
    <source>
        <dbReference type="ARBA" id="ARBA00022723"/>
    </source>
</evidence>
<feature type="domain" description="EF-hand" evidence="5">
    <location>
        <begin position="131"/>
        <end position="166"/>
    </location>
</feature>
<comment type="caution">
    <text evidence="6">The sequence shown here is derived from an EMBL/GenBank/DDBJ whole genome shotgun (WGS) entry which is preliminary data.</text>
</comment>
<dbReference type="Pfam" id="PF13499">
    <property type="entry name" value="EF-hand_7"/>
    <property type="match status" value="2"/>
</dbReference>
<dbReference type="SUPFAM" id="SSF47473">
    <property type="entry name" value="EF-hand"/>
    <property type="match status" value="1"/>
</dbReference>
<dbReference type="SMART" id="SM00054">
    <property type="entry name" value="EFh"/>
    <property type="match status" value="4"/>
</dbReference>
<reference evidence="6 7" key="1">
    <citation type="journal article" date="2014" name="Agronomy (Basel)">
        <title>A Draft Genome Sequence for Ensete ventricosum, the Drought-Tolerant Tree Against Hunger.</title>
        <authorList>
            <person name="Harrison J."/>
            <person name="Moore K.A."/>
            <person name="Paszkiewicz K."/>
            <person name="Jones T."/>
            <person name="Grant M."/>
            <person name="Ambacheew D."/>
            <person name="Muzemil S."/>
            <person name="Studholme D.J."/>
        </authorList>
    </citation>
    <scope>NUCLEOTIDE SEQUENCE [LARGE SCALE GENOMIC DNA]</scope>
</reference>
<dbReference type="InterPro" id="IPR011992">
    <property type="entry name" value="EF-hand-dom_pair"/>
</dbReference>
<accession>A0A426ZI98</accession>
<dbReference type="InterPro" id="IPR002048">
    <property type="entry name" value="EF_hand_dom"/>
</dbReference>
<feature type="region of interest" description="Disordered" evidence="4">
    <location>
        <begin position="1"/>
        <end position="20"/>
    </location>
</feature>
<feature type="domain" description="EF-hand" evidence="5">
    <location>
        <begin position="95"/>
        <end position="130"/>
    </location>
</feature>
<dbReference type="PROSITE" id="PS50222">
    <property type="entry name" value="EF_HAND_2"/>
    <property type="match status" value="4"/>
</dbReference>
<name>A0A426ZI98_ENSVE</name>
<evidence type="ECO:0000313" key="7">
    <source>
        <dbReference type="Proteomes" id="UP000287651"/>
    </source>
</evidence>
<evidence type="ECO:0000256" key="2">
    <source>
        <dbReference type="ARBA" id="ARBA00022737"/>
    </source>
</evidence>
<feature type="compositionally biased region" description="Low complexity" evidence="4">
    <location>
        <begin position="1"/>
        <end position="18"/>
    </location>
</feature>
<feature type="domain" description="EF-hand" evidence="5">
    <location>
        <begin position="58"/>
        <end position="93"/>
    </location>
</feature>
<keyword evidence="1" id="KW-0479">Metal-binding</keyword>
<dbReference type="PROSITE" id="PS00018">
    <property type="entry name" value="EF_HAND_1"/>
    <property type="match status" value="4"/>
</dbReference>